<protein>
    <submittedName>
        <fullName evidence="1">Uncharacterized protein</fullName>
    </submittedName>
</protein>
<dbReference type="Proteomes" id="UP000518315">
    <property type="component" value="Unassembled WGS sequence"/>
</dbReference>
<name>A0A7W5BNM8_9HYPH</name>
<organism evidence="1 2">
    <name type="scientific">Rhizobium pisi</name>
    <dbReference type="NCBI Taxonomy" id="574561"/>
    <lineage>
        <taxon>Bacteria</taxon>
        <taxon>Pseudomonadati</taxon>
        <taxon>Pseudomonadota</taxon>
        <taxon>Alphaproteobacteria</taxon>
        <taxon>Hyphomicrobiales</taxon>
        <taxon>Rhizobiaceae</taxon>
        <taxon>Rhizobium/Agrobacterium group</taxon>
        <taxon>Rhizobium</taxon>
    </lineage>
</organism>
<reference evidence="1 2" key="1">
    <citation type="submission" date="2020-08" db="EMBL/GenBank/DDBJ databases">
        <title>Genomic Encyclopedia of Type Strains, Phase III (KMG-III): the genomes of soil and plant-associated and newly described type strains.</title>
        <authorList>
            <person name="Whitman W."/>
        </authorList>
    </citation>
    <scope>NUCLEOTIDE SEQUENCE [LARGE SCALE GENOMIC DNA]</scope>
    <source>
        <strain evidence="1 2">CECT 4113</strain>
    </source>
</reference>
<gene>
    <name evidence="1" type="ORF">FHS26_003670</name>
</gene>
<evidence type="ECO:0000313" key="2">
    <source>
        <dbReference type="Proteomes" id="UP000518315"/>
    </source>
</evidence>
<evidence type="ECO:0000313" key="1">
    <source>
        <dbReference type="EMBL" id="MBB3135923.1"/>
    </source>
</evidence>
<dbReference type="EMBL" id="JACHXH010000012">
    <property type="protein sequence ID" value="MBB3135923.1"/>
    <property type="molecule type" value="Genomic_DNA"/>
</dbReference>
<dbReference type="AlphaFoldDB" id="A0A7W5BNM8"/>
<comment type="caution">
    <text evidence="1">The sequence shown here is derived from an EMBL/GenBank/DDBJ whole genome shotgun (WGS) entry which is preliminary data.</text>
</comment>
<proteinExistence type="predicted"/>
<sequence>MNREVPLTGLSLIWRSATLFALAQLFDIGSARSDLGPPAEWLTFGYRRPGGKVVSIQRLPTRVETKTRNRELSPRSDQDYLRLASKALKHQRCANIASLETREGSKALSRLARDLLRSIL</sequence>
<accession>A0A7W5BNM8</accession>
<keyword evidence="2" id="KW-1185">Reference proteome</keyword>